<reference evidence="2" key="3">
    <citation type="submission" date="2020-06" db="EMBL/GenBank/DDBJ databases">
        <title>Helianthus annuus Genome sequencing and assembly Release 2.</title>
        <authorList>
            <person name="Gouzy J."/>
            <person name="Langlade N."/>
            <person name="Munos S."/>
        </authorList>
    </citation>
    <scope>NUCLEOTIDE SEQUENCE</scope>
    <source>
        <tissue evidence="2">Leaves</tissue>
    </source>
</reference>
<evidence type="ECO:0000313" key="4">
    <source>
        <dbReference type="Proteomes" id="UP000215914"/>
    </source>
</evidence>
<organism evidence="3 4">
    <name type="scientific">Helianthus annuus</name>
    <name type="common">Common sunflower</name>
    <dbReference type="NCBI Taxonomy" id="4232"/>
    <lineage>
        <taxon>Eukaryota</taxon>
        <taxon>Viridiplantae</taxon>
        <taxon>Streptophyta</taxon>
        <taxon>Embryophyta</taxon>
        <taxon>Tracheophyta</taxon>
        <taxon>Spermatophyta</taxon>
        <taxon>Magnoliopsida</taxon>
        <taxon>eudicotyledons</taxon>
        <taxon>Gunneridae</taxon>
        <taxon>Pentapetalae</taxon>
        <taxon>asterids</taxon>
        <taxon>campanulids</taxon>
        <taxon>Asterales</taxon>
        <taxon>Asteraceae</taxon>
        <taxon>Asteroideae</taxon>
        <taxon>Heliantheae alliance</taxon>
        <taxon>Heliantheae</taxon>
        <taxon>Helianthus</taxon>
    </lineage>
</organism>
<sequence>MITRVEKMERIFVACLIYILFCLHLVNFTFRTSQATLCRKILANPQHDNGDDHGPGH</sequence>
<dbReference type="EMBL" id="CM007892">
    <property type="protein sequence ID" value="OTG30748.1"/>
    <property type="molecule type" value="Genomic_DNA"/>
</dbReference>
<evidence type="ECO:0000313" key="3">
    <source>
        <dbReference type="EMBL" id="OTG30748.1"/>
    </source>
</evidence>
<evidence type="ECO:0000313" key="2">
    <source>
        <dbReference type="EMBL" id="KAF5813902.1"/>
    </source>
</evidence>
<dbReference type="EMBL" id="MNCJ02000318">
    <property type="protein sequence ID" value="KAF5813902.1"/>
    <property type="molecule type" value="Genomic_DNA"/>
</dbReference>
<reference evidence="2 4" key="1">
    <citation type="journal article" date="2017" name="Nature">
        <title>The sunflower genome provides insights into oil metabolism, flowering and Asterid evolution.</title>
        <authorList>
            <person name="Badouin H."/>
            <person name="Gouzy J."/>
            <person name="Grassa C.J."/>
            <person name="Murat F."/>
            <person name="Staton S.E."/>
            <person name="Cottret L."/>
            <person name="Lelandais-Briere C."/>
            <person name="Owens G.L."/>
            <person name="Carrere S."/>
            <person name="Mayjonade B."/>
            <person name="Legrand L."/>
            <person name="Gill N."/>
            <person name="Kane N.C."/>
            <person name="Bowers J.E."/>
            <person name="Hubner S."/>
            <person name="Bellec A."/>
            <person name="Berard A."/>
            <person name="Berges H."/>
            <person name="Blanchet N."/>
            <person name="Boniface M.C."/>
            <person name="Brunel D."/>
            <person name="Catrice O."/>
            <person name="Chaidir N."/>
            <person name="Claudel C."/>
            <person name="Donnadieu C."/>
            <person name="Faraut T."/>
            <person name="Fievet G."/>
            <person name="Helmstetter N."/>
            <person name="King M."/>
            <person name="Knapp S.J."/>
            <person name="Lai Z."/>
            <person name="Le Paslier M.C."/>
            <person name="Lippi Y."/>
            <person name="Lorenzon L."/>
            <person name="Mandel J.R."/>
            <person name="Marage G."/>
            <person name="Marchand G."/>
            <person name="Marquand E."/>
            <person name="Bret-Mestries E."/>
            <person name="Morien E."/>
            <person name="Nambeesan S."/>
            <person name="Nguyen T."/>
            <person name="Pegot-Espagnet P."/>
            <person name="Pouilly N."/>
            <person name="Raftis F."/>
            <person name="Sallet E."/>
            <person name="Schiex T."/>
            <person name="Thomas J."/>
            <person name="Vandecasteele C."/>
            <person name="Vares D."/>
            <person name="Vear F."/>
            <person name="Vautrin S."/>
            <person name="Crespi M."/>
            <person name="Mangin B."/>
            <person name="Burke J.M."/>
            <person name="Salse J."/>
            <person name="Munos S."/>
            <person name="Vincourt P."/>
            <person name="Rieseberg L.H."/>
            <person name="Langlade N.B."/>
        </authorList>
    </citation>
    <scope>NUCLEOTIDE SEQUENCE [LARGE SCALE GENOMIC DNA]</scope>
    <source>
        <strain evidence="4">cv. SF193</strain>
        <tissue evidence="2">Leaves</tissue>
    </source>
</reference>
<keyword evidence="1" id="KW-0472">Membrane</keyword>
<dbReference type="AlphaFoldDB" id="A0A251V550"/>
<proteinExistence type="predicted"/>
<gene>
    <name evidence="3" type="ORF">HannXRQ_Chr03g0067901</name>
    <name evidence="2" type="ORF">HanXRQr2_Chr03g0104241</name>
</gene>
<keyword evidence="1" id="KW-0812">Transmembrane</keyword>
<feature type="transmembrane region" description="Helical" evidence="1">
    <location>
        <begin position="12"/>
        <end position="30"/>
    </location>
</feature>
<keyword evidence="1" id="KW-1133">Transmembrane helix</keyword>
<protein>
    <submittedName>
        <fullName evidence="3">Uncharacterized protein</fullName>
    </submittedName>
</protein>
<accession>A0A251V550</accession>
<name>A0A251V550_HELAN</name>
<dbReference type="InParanoid" id="A0A251V550"/>
<evidence type="ECO:0000256" key="1">
    <source>
        <dbReference type="SAM" id="Phobius"/>
    </source>
</evidence>
<dbReference type="Gramene" id="mRNA:HanXRQr2_Chr03g0104241">
    <property type="protein sequence ID" value="mRNA:HanXRQr2_Chr03g0104241"/>
    <property type="gene ID" value="HanXRQr2_Chr03g0104241"/>
</dbReference>
<reference evidence="3" key="2">
    <citation type="submission" date="2017-02" db="EMBL/GenBank/DDBJ databases">
        <title>Sunflower complete genome.</title>
        <authorList>
            <person name="Langlade N."/>
            <person name="Munos S."/>
        </authorList>
    </citation>
    <scope>NUCLEOTIDE SEQUENCE [LARGE SCALE GENOMIC DNA]</scope>
    <source>
        <tissue evidence="3">Leaves</tissue>
    </source>
</reference>
<keyword evidence="4" id="KW-1185">Reference proteome</keyword>
<dbReference type="Proteomes" id="UP000215914">
    <property type="component" value="Chromosome 3"/>
</dbReference>